<dbReference type="GO" id="GO:0020037">
    <property type="term" value="F:heme binding"/>
    <property type="evidence" value="ECO:0007669"/>
    <property type="project" value="InterPro"/>
</dbReference>
<dbReference type="FunFam" id="1.10.630.10:FF:000126">
    <property type="entry name" value="Predicted protein"/>
    <property type="match status" value="1"/>
</dbReference>
<evidence type="ECO:0000256" key="7">
    <source>
        <dbReference type="ARBA" id="ARBA00023033"/>
    </source>
</evidence>
<dbReference type="PRINTS" id="PR00385">
    <property type="entry name" value="P450"/>
</dbReference>
<dbReference type="Proteomes" id="UP000636709">
    <property type="component" value="Unassembled WGS sequence"/>
</dbReference>
<evidence type="ECO:0000256" key="6">
    <source>
        <dbReference type="ARBA" id="ARBA00023004"/>
    </source>
</evidence>
<name>A0A835AYC6_9POAL</name>
<dbReference type="SUPFAM" id="SSF48264">
    <property type="entry name" value="Cytochrome P450"/>
    <property type="match status" value="1"/>
</dbReference>
<dbReference type="GO" id="GO:0005506">
    <property type="term" value="F:iron ion binding"/>
    <property type="evidence" value="ECO:0007669"/>
    <property type="project" value="InterPro"/>
</dbReference>
<protein>
    <recommendedName>
        <fullName evidence="12">Cytochrome P450</fullName>
    </recommendedName>
</protein>
<comment type="similarity">
    <text evidence="2 9">Belongs to the cytochrome P450 family.</text>
</comment>
<dbReference type="GO" id="GO:0016705">
    <property type="term" value="F:oxidoreductase activity, acting on paired donors, with incorporation or reduction of molecular oxygen"/>
    <property type="evidence" value="ECO:0007669"/>
    <property type="project" value="InterPro"/>
</dbReference>
<proteinExistence type="inferred from homology"/>
<dbReference type="PROSITE" id="PS00086">
    <property type="entry name" value="CYTOCHROME_P450"/>
    <property type="match status" value="1"/>
</dbReference>
<keyword evidence="4 8" id="KW-0479">Metal-binding</keyword>
<evidence type="ECO:0000313" key="10">
    <source>
        <dbReference type="EMBL" id="KAF8674838.1"/>
    </source>
</evidence>
<dbReference type="PANTHER" id="PTHR47950">
    <property type="entry name" value="CYTOCHROME P450, FAMILY 76, SUBFAMILY C, POLYPEPTIDE 5-RELATED"/>
    <property type="match status" value="1"/>
</dbReference>
<comment type="cofactor">
    <cofactor evidence="1 8">
        <name>heme</name>
        <dbReference type="ChEBI" id="CHEBI:30413"/>
    </cofactor>
</comment>
<evidence type="ECO:0000313" key="11">
    <source>
        <dbReference type="Proteomes" id="UP000636709"/>
    </source>
</evidence>
<organism evidence="10 11">
    <name type="scientific">Digitaria exilis</name>
    <dbReference type="NCBI Taxonomy" id="1010633"/>
    <lineage>
        <taxon>Eukaryota</taxon>
        <taxon>Viridiplantae</taxon>
        <taxon>Streptophyta</taxon>
        <taxon>Embryophyta</taxon>
        <taxon>Tracheophyta</taxon>
        <taxon>Spermatophyta</taxon>
        <taxon>Magnoliopsida</taxon>
        <taxon>Liliopsida</taxon>
        <taxon>Poales</taxon>
        <taxon>Poaceae</taxon>
        <taxon>PACMAD clade</taxon>
        <taxon>Panicoideae</taxon>
        <taxon>Panicodae</taxon>
        <taxon>Paniceae</taxon>
        <taxon>Anthephorinae</taxon>
        <taxon>Digitaria</taxon>
    </lineage>
</organism>
<dbReference type="AlphaFoldDB" id="A0A835AYC6"/>
<dbReference type="GO" id="GO:0004497">
    <property type="term" value="F:monooxygenase activity"/>
    <property type="evidence" value="ECO:0007669"/>
    <property type="project" value="UniProtKB-KW"/>
</dbReference>
<evidence type="ECO:0000256" key="1">
    <source>
        <dbReference type="ARBA" id="ARBA00001971"/>
    </source>
</evidence>
<dbReference type="OrthoDB" id="3934656at2759"/>
<comment type="caution">
    <text evidence="10">The sequence shown here is derived from an EMBL/GenBank/DDBJ whole genome shotgun (WGS) entry which is preliminary data.</text>
</comment>
<dbReference type="InterPro" id="IPR036396">
    <property type="entry name" value="Cyt_P450_sf"/>
</dbReference>
<dbReference type="CDD" id="cd11073">
    <property type="entry name" value="CYP76-like"/>
    <property type="match status" value="1"/>
</dbReference>
<keyword evidence="7 9" id="KW-0503">Monooxygenase</keyword>
<dbReference type="EMBL" id="JACEFO010002193">
    <property type="protein sequence ID" value="KAF8674838.1"/>
    <property type="molecule type" value="Genomic_DNA"/>
</dbReference>
<accession>A0A835AYC6</accession>
<keyword evidence="5 9" id="KW-0560">Oxidoreductase</keyword>
<evidence type="ECO:0000256" key="2">
    <source>
        <dbReference type="ARBA" id="ARBA00010617"/>
    </source>
</evidence>
<dbReference type="PRINTS" id="PR00463">
    <property type="entry name" value="EP450I"/>
</dbReference>
<dbReference type="PANTHER" id="PTHR47950:SF7">
    <property type="entry name" value="OS12G0196700 PROTEIN"/>
    <property type="match status" value="1"/>
</dbReference>
<keyword evidence="3 8" id="KW-0349">Heme</keyword>
<evidence type="ECO:0000256" key="3">
    <source>
        <dbReference type="ARBA" id="ARBA00022617"/>
    </source>
</evidence>
<evidence type="ECO:0000256" key="8">
    <source>
        <dbReference type="PIRSR" id="PIRSR602401-1"/>
    </source>
</evidence>
<dbReference type="InterPro" id="IPR001128">
    <property type="entry name" value="Cyt_P450"/>
</dbReference>
<evidence type="ECO:0008006" key="12">
    <source>
        <dbReference type="Google" id="ProtNLM"/>
    </source>
</evidence>
<evidence type="ECO:0000256" key="9">
    <source>
        <dbReference type="RuleBase" id="RU000461"/>
    </source>
</evidence>
<evidence type="ECO:0000256" key="4">
    <source>
        <dbReference type="ARBA" id="ARBA00022723"/>
    </source>
</evidence>
<reference evidence="10" key="1">
    <citation type="submission" date="2020-07" db="EMBL/GenBank/DDBJ databases">
        <title>Genome sequence and genetic diversity analysis of an under-domesticated orphan crop, white fonio (Digitaria exilis).</title>
        <authorList>
            <person name="Bennetzen J.L."/>
            <person name="Chen S."/>
            <person name="Ma X."/>
            <person name="Wang X."/>
            <person name="Yssel A.E.J."/>
            <person name="Chaluvadi S.R."/>
            <person name="Johnson M."/>
            <person name="Gangashetty P."/>
            <person name="Hamidou F."/>
            <person name="Sanogo M.D."/>
            <person name="Zwaenepoel A."/>
            <person name="Wallace J."/>
            <person name="Van De Peer Y."/>
            <person name="Van Deynze A."/>
        </authorList>
    </citation>
    <scope>NUCLEOTIDE SEQUENCE</scope>
    <source>
        <tissue evidence="10">Leaves</tissue>
    </source>
</reference>
<dbReference type="InterPro" id="IPR017972">
    <property type="entry name" value="Cyt_P450_CS"/>
</dbReference>
<gene>
    <name evidence="10" type="ORF">HU200_047969</name>
</gene>
<keyword evidence="11" id="KW-1185">Reference proteome</keyword>
<evidence type="ECO:0000256" key="5">
    <source>
        <dbReference type="ARBA" id="ARBA00023002"/>
    </source>
</evidence>
<dbReference type="InterPro" id="IPR002401">
    <property type="entry name" value="Cyt_P450_E_grp-I"/>
</dbReference>
<feature type="binding site" description="axial binding residue" evidence="8">
    <location>
        <position position="421"/>
    </location>
    <ligand>
        <name>heme</name>
        <dbReference type="ChEBI" id="CHEBI:30413"/>
    </ligand>
    <ligandPart>
        <name>Fe</name>
        <dbReference type="ChEBI" id="CHEBI:18248"/>
    </ligandPart>
</feature>
<dbReference type="Pfam" id="PF00067">
    <property type="entry name" value="p450"/>
    <property type="match status" value="1"/>
</dbReference>
<sequence>MSKLPHRALARLADRHGALMTVRLGTSLYVVASSPSAAREILQTHNASLSGRSPADAWNGGGHGANSVFVLQPGRMWRTLRRIGTAHMLSPPRLQETLALRRDAIRGLLRHVSQAAASGDTTVSVRRAAFTAMARLLWRAMFSGELDEDASRGLYDSVREAMVVVMMPNVSDLFPVLVAADLQGVRRRMAALIGKAYQLMDRQIDRRMEERESGGGDGGSSDFLDAMLDMSELGDHSGVTINRDVIRAFCTVSMHDETSMVIQEQNLIDTLLSYGQLQDLFIAALDTTSNTIEWALAELLQNPQTMKTLQDELRTVLGSKSQVEDSDIDKLPYLRAVVKETLRLHSVVPLVSYRAEATVQVQGYTIPQGSNVLVNVWAIHHNADVWAEPHKFLPERFLEKEAEFFGRNFEFIPFGSGRHICLGLPLANKMLHAMLGSLLHQYEWKSPQHGSGDGVDMTEKYGLVLSMATPFHAIVKKKQHFGPV</sequence>
<keyword evidence="6 8" id="KW-0408">Iron</keyword>
<dbReference type="Gene3D" id="1.10.630.10">
    <property type="entry name" value="Cytochrome P450"/>
    <property type="match status" value="1"/>
</dbReference>